<feature type="domain" description="N-acetyltransferase" evidence="1">
    <location>
        <begin position="1"/>
        <end position="61"/>
    </location>
</feature>
<dbReference type="SUPFAM" id="SSF55729">
    <property type="entry name" value="Acyl-CoA N-acyltransferases (Nat)"/>
    <property type="match status" value="1"/>
</dbReference>
<dbReference type="GO" id="GO:0016747">
    <property type="term" value="F:acyltransferase activity, transferring groups other than amino-acyl groups"/>
    <property type="evidence" value="ECO:0007669"/>
    <property type="project" value="InterPro"/>
</dbReference>
<dbReference type="Proteomes" id="UP000078348">
    <property type="component" value="Unassembled WGS sequence"/>
</dbReference>
<sequence>FQKQGLGKYLVEQGLKIAQAEQVEKVSMKFFEDNAAMTKLATAFGFEMAAKDGVVTATKAF</sequence>
<proteinExistence type="predicted"/>
<name>A0A196SDW1_BLAHN</name>
<evidence type="ECO:0000313" key="2">
    <source>
        <dbReference type="EMBL" id="OAO15193.1"/>
    </source>
</evidence>
<dbReference type="InterPro" id="IPR016181">
    <property type="entry name" value="Acyl_CoA_acyltransferase"/>
</dbReference>
<accession>A0A196SDW1</accession>
<reference evidence="2 3" key="1">
    <citation type="submission" date="2016-05" db="EMBL/GenBank/DDBJ databases">
        <title>Nuclear genome of Blastocystis sp. subtype 1 NandII.</title>
        <authorList>
            <person name="Gentekaki E."/>
            <person name="Curtis B."/>
            <person name="Stairs C."/>
            <person name="Eme L."/>
            <person name="Herman E."/>
            <person name="Klimes V."/>
            <person name="Arias M.C."/>
            <person name="Elias M."/>
            <person name="Hilliou F."/>
            <person name="Klute M."/>
            <person name="Malik S.-B."/>
            <person name="Pightling A."/>
            <person name="Rachubinski R."/>
            <person name="Salas D."/>
            <person name="Schlacht A."/>
            <person name="Suga H."/>
            <person name="Archibald J."/>
            <person name="Ball S.G."/>
            <person name="Clark G."/>
            <person name="Dacks J."/>
            <person name="Van Der Giezen M."/>
            <person name="Tsaousis A."/>
            <person name="Roger A."/>
        </authorList>
    </citation>
    <scope>NUCLEOTIDE SEQUENCE [LARGE SCALE GENOMIC DNA]</scope>
    <source>
        <strain evidence="3">ATCC 50177 / NandII</strain>
    </source>
</reference>
<dbReference type="AlphaFoldDB" id="A0A196SDW1"/>
<feature type="non-terminal residue" evidence="2">
    <location>
        <position position="1"/>
    </location>
</feature>
<evidence type="ECO:0000259" key="1">
    <source>
        <dbReference type="PROSITE" id="PS51186"/>
    </source>
</evidence>
<protein>
    <recommendedName>
        <fullName evidence="1">N-acetyltransferase domain-containing protein</fullName>
    </recommendedName>
</protein>
<gene>
    <name evidence="2" type="ORF">AV274_3103</name>
</gene>
<dbReference type="PROSITE" id="PS51186">
    <property type="entry name" value="GNAT"/>
    <property type="match status" value="1"/>
</dbReference>
<dbReference type="Pfam" id="PF00583">
    <property type="entry name" value="Acetyltransf_1"/>
    <property type="match status" value="1"/>
</dbReference>
<dbReference type="OrthoDB" id="1664372at2759"/>
<dbReference type="Gene3D" id="3.40.630.30">
    <property type="match status" value="1"/>
</dbReference>
<comment type="caution">
    <text evidence="2">The sequence shown here is derived from an EMBL/GenBank/DDBJ whole genome shotgun (WGS) entry which is preliminary data.</text>
</comment>
<dbReference type="InterPro" id="IPR000182">
    <property type="entry name" value="GNAT_dom"/>
</dbReference>
<keyword evidence="3" id="KW-1185">Reference proteome</keyword>
<evidence type="ECO:0000313" key="3">
    <source>
        <dbReference type="Proteomes" id="UP000078348"/>
    </source>
</evidence>
<dbReference type="EMBL" id="LXWW01000164">
    <property type="protein sequence ID" value="OAO15193.1"/>
    <property type="molecule type" value="Genomic_DNA"/>
</dbReference>
<organism evidence="2 3">
    <name type="scientific">Blastocystis sp. subtype 1 (strain ATCC 50177 / NandII)</name>
    <dbReference type="NCBI Taxonomy" id="478820"/>
    <lineage>
        <taxon>Eukaryota</taxon>
        <taxon>Sar</taxon>
        <taxon>Stramenopiles</taxon>
        <taxon>Bigyra</taxon>
        <taxon>Opalozoa</taxon>
        <taxon>Opalinata</taxon>
        <taxon>Blastocystidae</taxon>
        <taxon>Blastocystis</taxon>
    </lineage>
</organism>